<evidence type="ECO:0000256" key="5">
    <source>
        <dbReference type="ARBA" id="ARBA00022723"/>
    </source>
</evidence>
<dbReference type="PANTHER" id="PTHR43076">
    <property type="entry name" value="FO SYNTHASE (COFH)"/>
    <property type="match status" value="1"/>
</dbReference>
<dbReference type="GO" id="GO:0051539">
    <property type="term" value="F:4 iron, 4 sulfur cluster binding"/>
    <property type="evidence" value="ECO:0007669"/>
    <property type="project" value="UniProtKB-KW"/>
</dbReference>
<dbReference type="STRING" id="230361.sm9_2047"/>
<evidence type="ECO:0000313" key="13">
    <source>
        <dbReference type="Proteomes" id="UP000323439"/>
    </source>
</evidence>
<dbReference type="RefSeq" id="WP_149732704.1">
    <property type="nucleotide sequence ID" value="NZ_FMXB01000023.1"/>
</dbReference>
<evidence type="ECO:0000256" key="2">
    <source>
        <dbReference type="ARBA" id="ARBA00012126"/>
    </source>
</evidence>
<evidence type="ECO:0000256" key="7">
    <source>
        <dbReference type="ARBA" id="ARBA00023014"/>
    </source>
</evidence>
<dbReference type="SFLD" id="SFLDS00029">
    <property type="entry name" value="Radical_SAM"/>
    <property type="match status" value="1"/>
</dbReference>
<dbReference type="Pfam" id="PF04055">
    <property type="entry name" value="Radical_SAM"/>
    <property type="match status" value="1"/>
</dbReference>
<feature type="binding site" evidence="10">
    <location>
        <position position="50"/>
    </location>
    <ligand>
        <name>[4Fe-4S] cluster</name>
        <dbReference type="ChEBI" id="CHEBI:49883"/>
        <note>4Fe-4S-S-AdoMet</note>
    </ligand>
</feature>
<reference evidence="12 13" key="1">
    <citation type="submission" date="2016-10" db="EMBL/GenBank/DDBJ databases">
        <authorList>
            <person name="Varghese N."/>
            <person name="Submissions S."/>
        </authorList>
    </citation>
    <scope>NUCLEOTIDE SEQUENCE [LARGE SCALE GENOMIC DNA]</scope>
    <source>
        <strain evidence="12 13">DSM 16643</strain>
    </source>
</reference>
<keyword evidence="7 10" id="KW-0411">Iron-sulfur</keyword>
<comment type="function">
    <text evidence="10">Catalyzes the radical-mediated synthesis of 7,8-didemethyl-8-hydroxy-5-deazariboflavin (FO) from 5-amino-5-(4-hydroxybenzyl)-6-(D-ribitylimino)-5,6-dihydrouracil.</text>
</comment>
<evidence type="ECO:0000256" key="4">
    <source>
        <dbReference type="ARBA" id="ARBA00022691"/>
    </source>
</evidence>
<dbReference type="InterPro" id="IPR019939">
    <property type="entry name" value="CofG_family"/>
</dbReference>
<keyword evidence="4 10" id="KW-0949">S-adenosyl-L-methionine</keyword>
<dbReference type="PROSITE" id="PS51918">
    <property type="entry name" value="RADICAL_SAM"/>
    <property type="match status" value="1"/>
</dbReference>
<dbReference type="InterPro" id="IPR034405">
    <property type="entry name" value="F420"/>
</dbReference>
<gene>
    <name evidence="10" type="primary">cofG</name>
    <name evidence="12" type="ORF">SAMN02910315_02225</name>
</gene>
<dbReference type="PANTHER" id="PTHR43076:SF15">
    <property type="entry name" value="7,8-DIDEMETHYL-8-HYDROXY-5-DEAZARIBOFLAVIN SYNTHASE"/>
    <property type="match status" value="1"/>
</dbReference>
<dbReference type="NCBIfam" id="NF004884">
    <property type="entry name" value="PRK06245.1"/>
    <property type="match status" value="1"/>
</dbReference>
<dbReference type="SFLD" id="SFLDG01064">
    <property type="entry name" value="F420__menaquinone_cofactor_bio"/>
    <property type="match status" value="1"/>
</dbReference>
<comment type="pathway">
    <text evidence="1 10">Cofactor biosynthesis; coenzyme F0 biosynthesis.</text>
</comment>
<dbReference type="Gene3D" id="3.20.20.70">
    <property type="entry name" value="Aldolase class I"/>
    <property type="match status" value="1"/>
</dbReference>
<feature type="domain" description="Radical SAM core" evidence="11">
    <location>
        <begin position="36"/>
        <end position="273"/>
    </location>
</feature>
<sequence>MTKYTKEDILSVLNAKRLDLLKYMAKAARYRKNNLITYSKNVFIPLTEICRNDCGYCNFKKDSNDSEAIILKSKKEVFKELKTAEEYGCKEALFTFGEDADEDKVVLKRLNDWGYDSMVDYIVDICEMTLDETSLLPHTNGGNFSYDALKRLKEVNVSMGLMLENSSERLMELPAHKKSPGKDPKLRLETISNAGKLKIPYTTGILIGIGETKEEIVDSLFDIREIYDEYGHIQEIIIQNFTSTPDIEMKDWPEPSLLDMIRTVTAATMLFGDTDVSIQVPPNLNYDTAQSFLLCGADDWGGVSPVSIDYVNPTSPWPTIDVLRNLTVSEGFELTERLCIYEKYVTSEWLNDRLLEKTLNLLKRL</sequence>
<dbReference type="GO" id="GO:0005506">
    <property type="term" value="F:iron ion binding"/>
    <property type="evidence" value="ECO:0007669"/>
    <property type="project" value="UniProtKB-UniRule"/>
</dbReference>
<keyword evidence="8 10" id="KW-0456">Lyase</keyword>
<dbReference type="InterPro" id="IPR006638">
    <property type="entry name" value="Elp3/MiaA/NifB-like_rSAM"/>
</dbReference>
<evidence type="ECO:0000256" key="3">
    <source>
        <dbReference type="ARBA" id="ARBA00022485"/>
    </source>
</evidence>
<dbReference type="SMART" id="SM00729">
    <property type="entry name" value="Elp3"/>
    <property type="match status" value="1"/>
</dbReference>
<accession>A0A1G5XGK2</accession>
<evidence type="ECO:0000259" key="11">
    <source>
        <dbReference type="PROSITE" id="PS51918"/>
    </source>
</evidence>
<proteinExistence type="inferred from homology"/>
<protein>
    <recommendedName>
        <fullName evidence="2 10">7,8-didemethyl-8-hydroxy-5-deazariboflavin synthase</fullName>
        <ecNumber evidence="2 10">4.3.1.32</ecNumber>
    </recommendedName>
    <alternativeName>
        <fullName evidence="10">FO synthase subunit 1</fullName>
    </alternativeName>
</protein>
<keyword evidence="5 10" id="KW-0479">Metal-binding</keyword>
<dbReference type="InterPro" id="IPR007197">
    <property type="entry name" value="rSAM"/>
</dbReference>
<comment type="similarity">
    <text evidence="10">Belongs to the radical SAM superfamily. CofG family.</text>
</comment>
<dbReference type="NCBIfam" id="TIGR03550">
    <property type="entry name" value="F420_cofG"/>
    <property type="match status" value="1"/>
</dbReference>
<dbReference type="GO" id="GO:0044689">
    <property type="term" value="F:7,8-didemethyl-8-hydroxy-5-deazariboflavin synthase activity"/>
    <property type="evidence" value="ECO:0007669"/>
    <property type="project" value="UniProtKB-EC"/>
</dbReference>
<evidence type="ECO:0000256" key="1">
    <source>
        <dbReference type="ARBA" id="ARBA00004712"/>
    </source>
</evidence>
<keyword evidence="3 10" id="KW-0004">4Fe-4S</keyword>
<dbReference type="SFLD" id="SFLDF00294">
    <property type="entry name" value="7_8-didemethyl-8-hydroxy-5-dea"/>
    <property type="match status" value="1"/>
</dbReference>
<dbReference type="CDD" id="cd01335">
    <property type="entry name" value="Radical_SAM"/>
    <property type="match status" value="1"/>
</dbReference>
<dbReference type="AlphaFoldDB" id="A0A1G5XGK2"/>
<dbReference type="OrthoDB" id="35347at2157"/>
<dbReference type="SUPFAM" id="SSF102114">
    <property type="entry name" value="Radical SAM enzymes"/>
    <property type="match status" value="1"/>
</dbReference>
<comment type="cofactor">
    <cofactor evidence="10">
        <name>[4Fe-4S] cluster</name>
        <dbReference type="ChEBI" id="CHEBI:49883"/>
    </cofactor>
    <text evidence="10">Binds 1 [4Fe-4S] cluster. The cluster is coordinated with 3 cysteines and an exchangeable S-adenosyl-L-methionine.</text>
</comment>
<keyword evidence="6 10" id="KW-0408">Iron</keyword>
<dbReference type="EC" id="4.3.1.32" evidence="2 10"/>
<evidence type="ECO:0000256" key="8">
    <source>
        <dbReference type="ARBA" id="ARBA00023239"/>
    </source>
</evidence>
<dbReference type="EMBL" id="FMXB01000023">
    <property type="protein sequence ID" value="SDA69432.1"/>
    <property type="molecule type" value="Genomic_DNA"/>
</dbReference>
<dbReference type="GO" id="GO:0016765">
    <property type="term" value="F:transferase activity, transferring alkyl or aryl (other than methyl) groups"/>
    <property type="evidence" value="ECO:0007669"/>
    <property type="project" value="InterPro"/>
</dbReference>
<dbReference type="InterPro" id="IPR013785">
    <property type="entry name" value="Aldolase_TIM"/>
</dbReference>
<dbReference type="InterPro" id="IPR058240">
    <property type="entry name" value="rSAM_sf"/>
</dbReference>
<dbReference type="UniPathway" id="UPA00072"/>
<comment type="catalytic activity">
    <reaction evidence="9 10">
        <text>5-amino-5-(4-hydroxybenzyl)-6-(D-ribitylimino)-5,6-dihydrouracil + S-adenosyl-L-methionine = 7,8-didemethyl-8-hydroxy-5-deazariboflavin + 5'-deoxyadenosine + L-methionine + NH4(+) + H(+)</text>
        <dbReference type="Rhea" id="RHEA:55204"/>
        <dbReference type="ChEBI" id="CHEBI:15378"/>
        <dbReference type="ChEBI" id="CHEBI:17319"/>
        <dbReference type="ChEBI" id="CHEBI:28938"/>
        <dbReference type="ChEBI" id="CHEBI:57844"/>
        <dbReference type="ChEBI" id="CHEBI:59789"/>
        <dbReference type="ChEBI" id="CHEBI:59904"/>
        <dbReference type="ChEBI" id="CHEBI:85936"/>
        <dbReference type="EC" id="4.3.1.32"/>
    </reaction>
</comment>
<keyword evidence="13" id="KW-1185">Reference proteome</keyword>
<feature type="binding site" evidence="10">
    <location>
        <position position="54"/>
    </location>
    <ligand>
        <name>[4Fe-4S] cluster</name>
        <dbReference type="ChEBI" id="CHEBI:49883"/>
        <note>4Fe-4S-S-AdoMet</note>
    </ligand>
</feature>
<name>A0A1G5XGK2_9EURY</name>
<evidence type="ECO:0000256" key="10">
    <source>
        <dbReference type="HAMAP-Rule" id="MF_01611"/>
    </source>
</evidence>
<organism evidence="12 13">
    <name type="scientific">Methanobrevibacter millerae</name>
    <dbReference type="NCBI Taxonomy" id="230361"/>
    <lineage>
        <taxon>Archaea</taxon>
        <taxon>Methanobacteriati</taxon>
        <taxon>Methanobacteriota</taxon>
        <taxon>Methanomada group</taxon>
        <taxon>Methanobacteria</taxon>
        <taxon>Methanobacteriales</taxon>
        <taxon>Methanobacteriaceae</taxon>
        <taxon>Methanobrevibacter</taxon>
    </lineage>
</organism>
<evidence type="ECO:0000256" key="6">
    <source>
        <dbReference type="ARBA" id="ARBA00023004"/>
    </source>
</evidence>
<dbReference type="SFLD" id="SFLDG01388">
    <property type="entry name" value="7_8-didemethyl-8-hydroxy-5-dea"/>
    <property type="match status" value="1"/>
</dbReference>
<comment type="subunit">
    <text evidence="10">The FO synthase complex consists of two subunits, CofG and CofH.</text>
</comment>
<feature type="binding site" evidence="10">
    <location>
        <position position="57"/>
    </location>
    <ligand>
        <name>[4Fe-4S] cluster</name>
        <dbReference type="ChEBI" id="CHEBI:49883"/>
        <note>4Fe-4S-S-AdoMet</note>
    </ligand>
</feature>
<dbReference type="HAMAP" id="MF_01611">
    <property type="entry name" value="FO_synth_sub1"/>
    <property type="match status" value="1"/>
</dbReference>
<evidence type="ECO:0000256" key="9">
    <source>
        <dbReference type="ARBA" id="ARBA00048974"/>
    </source>
</evidence>
<evidence type="ECO:0000313" key="12">
    <source>
        <dbReference type="EMBL" id="SDA69432.1"/>
    </source>
</evidence>
<dbReference type="Proteomes" id="UP000323439">
    <property type="component" value="Unassembled WGS sequence"/>
</dbReference>